<dbReference type="Pfam" id="PF13884">
    <property type="entry name" value="Peptidase_S74"/>
    <property type="match status" value="1"/>
</dbReference>
<keyword evidence="1 3" id="KW-0732">Signal</keyword>
<evidence type="ECO:0000313" key="6">
    <source>
        <dbReference type="Proteomes" id="UP000619238"/>
    </source>
</evidence>
<proteinExistence type="predicted"/>
<dbReference type="InterPro" id="IPR030392">
    <property type="entry name" value="S74_ICA"/>
</dbReference>
<reference evidence="5 6" key="1">
    <citation type="submission" date="2020-07" db="EMBL/GenBank/DDBJ databases">
        <title>Description of Kordia aestuariivivens sp. nov., isolated from a tidal flat.</title>
        <authorList>
            <person name="Park S."/>
            <person name="Yoon J.-H."/>
        </authorList>
    </citation>
    <scope>NUCLEOTIDE SEQUENCE [LARGE SCALE GENOMIC DNA]</scope>
    <source>
        <strain evidence="5 6">YSTF-M3</strain>
    </source>
</reference>
<dbReference type="PROSITE" id="PS51688">
    <property type="entry name" value="ICA"/>
    <property type="match status" value="1"/>
</dbReference>
<feature type="chain" id="PRO_5045440566" evidence="3">
    <location>
        <begin position="19"/>
        <end position="525"/>
    </location>
</feature>
<evidence type="ECO:0000313" key="5">
    <source>
        <dbReference type="EMBL" id="MBC8753205.1"/>
    </source>
</evidence>
<accession>A0ABR7Q3S6</accession>
<dbReference type="Pfam" id="PF18962">
    <property type="entry name" value="Por_Secre_tail"/>
    <property type="match status" value="1"/>
</dbReference>
<evidence type="ECO:0000256" key="1">
    <source>
        <dbReference type="ARBA" id="ARBA00022729"/>
    </source>
</evidence>
<dbReference type="NCBIfam" id="TIGR04183">
    <property type="entry name" value="Por_Secre_tail"/>
    <property type="match status" value="1"/>
</dbReference>
<feature type="domain" description="Peptidase S74" evidence="4">
    <location>
        <begin position="289"/>
        <end position="400"/>
    </location>
</feature>
<keyword evidence="2" id="KW-0175">Coiled coil</keyword>
<evidence type="ECO:0000259" key="4">
    <source>
        <dbReference type="PROSITE" id="PS51688"/>
    </source>
</evidence>
<evidence type="ECO:0000256" key="3">
    <source>
        <dbReference type="SAM" id="SignalP"/>
    </source>
</evidence>
<protein>
    <submittedName>
        <fullName evidence="5">Tail fiber domain-containing protein</fullName>
    </submittedName>
</protein>
<dbReference type="EMBL" id="JACGWS010000001">
    <property type="protein sequence ID" value="MBC8753205.1"/>
    <property type="molecule type" value="Genomic_DNA"/>
</dbReference>
<feature type="coiled-coil region" evidence="2">
    <location>
        <begin position="397"/>
        <end position="431"/>
    </location>
</feature>
<dbReference type="RefSeq" id="WP_187560247.1">
    <property type="nucleotide sequence ID" value="NZ_JACGWS010000001.1"/>
</dbReference>
<keyword evidence="6" id="KW-1185">Reference proteome</keyword>
<gene>
    <name evidence="5" type="ORF">H2O64_00895</name>
</gene>
<dbReference type="InterPro" id="IPR026444">
    <property type="entry name" value="Secre_tail"/>
</dbReference>
<feature type="signal peptide" evidence="3">
    <location>
        <begin position="1"/>
        <end position="18"/>
    </location>
</feature>
<dbReference type="Proteomes" id="UP000619238">
    <property type="component" value="Unassembled WGS sequence"/>
</dbReference>
<sequence length="525" mass="56977">MKKVTLIFTLLITAICFAQNESSGTISTTITTPSPLSGEIFRFDSGIVTQLDSGVSFDFDSRWFSLGRLNTGTQNVYGLRFQLPDRAITMGYQDLGDANPRVQWIGESSFSGTDLEFRAANSFSSTSSTLVATMTNDGKTFFGNPLSAIEAKVGIDYGDVGSTRTGLIVDNVSTANAYIATGFKSINNVGGYRKIGLDVSGTSTSGAAYDNIGVNIRLNGASVNRGVNASVTGSSTGTTYGVAGFIYGPSGTTPTGLGAAVYGSSATTSNRYAGYFNGNVFTTGLYLSSDKKLKTDIEDEKNILNKLAQLDAVNYTYKVNDQLNLPQGLQHGFIAQNIEEVFPELVTTIKKPIFDKDNKEVDVYEYKAVNYIGMISILTSSLKELNETSTARINELTETSTARINELNEKVEALENVIENIRDQVESNGETKLDNLNDAEEMGFLMEQNKPNPFTDQTVVNYTLPNNAKATIAVVDLSGKFIREYDLSRQKGQLTINSSDIGKGIFIYTLISDNEVMISKKMIVR</sequence>
<comment type="caution">
    <text evidence="5">The sequence shown here is derived from an EMBL/GenBank/DDBJ whole genome shotgun (WGS) entry which is preliminary data.</text>
</comment>
<name>A0ABR7Q3S6_9FLAO</name>
<evidence type="ECO:0000256" key="2">
    <source>
        <dbReference type="SAM" id="Coils"/>
    </source>
</evidence>
<organism evidence="5 6">
    <name type="scientific">Kordia aestuariivivens</name>
    <dbReference type="NCBI Taxonomy" id="2759037"/>
    <lineage>
        <taxon>Bacteria</taxon>
        <taxon>Pseudomonadati</taxon>
        <taxon>Bacteroidota</taxon>
        <taxon>Flavobacteriia</taxon>
        <taxon>Flavobacteriales</taxon>
        <taxon>Flavobacteriaceae</taxon>
        <taxon>Kordia</taxon>
    </lineage>
</organism>